<evidence type="ECO:0000256" key="4">
    <source>
        <dbReference type="ARBA" id="ARBA00023002"/>
    </source>
</evidence>
<name>A0A095YC15_9FIRM</name>
<comment type="similarity">
    <text evidence="1 7">Belongs to the class-II pyridine nucleotide-disulfide oxidoreductase family.</text>
</comment>
<keyword evidence="3 7" id="KW-0274">FAD</keyword>
<comment type="subunit">
    <text evidence="7">Homodimer.</text>
</comment>
<comment type="cofactor">
    <cofactor evidence="8">
        <name>FAD</name>
        <dbReference type="ChEBI" id="CHEBI:57692"/>
    </cofactor>
    <text evidence="8">Binds 1 FAD per subunit.</text>
</comment>
<dbReference type="EC" id="1.8.1.9" evidence="7"/>
<dbReference type="PROSITE" id="PS00573">
    <property type="entry name" value="PYRIDINE_REDOX_2"/>
    <property type="match status" value="1"/>
</dbReference>
<comment type="catalytic activity">
    <reaction evidence="7">
        <text>[thioredoxin]-dithiol + NADP(+) = [thioredoxin]-disulfide + NADPH + H(+)</text>
        <dbReference type="Rhea" id="RHEA:20345"/>
        <dbReference type="Rhea" id="RHEA-COMP:10698"/>
        <dbReference type="Rhea" id="RHEA-COMP:10700"/>
        <dbReference type="ChEBI" id="CHEBI:15378"/>
        <dbReference type="ChEBI" id="CHEBI:29950"/>
        <dbReference type="ChEBI" id="CHEBI:50058"/>
        <dbReference type="ChEBI" id="CHEBI:57783"/>
        <dbReference type="ChEBI" id="CHEBI:58349"/>
        <dbReference type="EC" id="1.8.1.9"/>
    </reaction>
</comment>
<dbReference type="InterPro" id="IPR036188">
    <property type="entry name" value="FAD/NAD-bd_sf"/>
</dbReference>
<comment type="caution">
    <text evidence="10">The sequence shown here is derived from an EMBL/GenBank/DDBJ whole genome shotgun (WGS) entry which is preliminary data.</text>
</comment>
<dbReference type="SUPFAM" id="SSF51905">
    <property type="entry name" value="FAD/NAD(P)-binding domain"/>
    <property type="match status" value="1"/>
</dbReference>
<evidence type="ECO:0000256" key="2">
    <source>
        <dbReference type="ARBA" id="ARBA00022630"/>
    </source>
</evidence>
<evidence type="ECO:0000256" key="7">
    <source>
        <dbReference type="RuleBase" id="RU003880"/>
    </source>
</evidence>
<dbReference type="RefSeq" id="WP_037327566.1">
    <property type="nucleotide sequence ID" value="NZ_JRMW01000033.1"/>
</dbReference>
<dbReference type="GO" id="GO:0004791">
    <property type="term" value="F:thioredoxin-disulfide reductase (NADPH) activity"/>
    <property type="evidence" value="ECO:0007669"/>
    <property type="project" value="UniProtKB-UniRule"/>
</dbReference>
<keyword evidence="5" id="KW-1015">Disulfide bond</keyword>
<evidence type="ECO:0000256" key="5">
    <source>
        <dbReference type="ARBA" id="ARBA00023157"/>
    </source>
</evidence>
<sequence length="308" mass="33967">MYDIIIIGGGPAGLTAGLYAGRSKLKTLIIEKDIAGGQISGTAYVENYPGSIENPTGMALSERMEEQAKQYADFVFENVEEVKLDGEIKTVKTDSNEYQAKVIIISTGARHRKLDVKGEEEFANRGVSYCATCDGPFYQGLDIYVVGGGDSALEEANYLTRYGKSVTIIHRRDEFRASGVVVENVKNNPKIMFEYNSVVKEIRGDKEVEELVLENVKTKEEKVIKNEDGSPIGVFVFVGNIAQTELFKDMLKMENGYILTDDDMKTDIEGVFAVGDTRKKSVRQAVTAASDGCVAAIMANRYLESKSW</sequence>
<dbReference type="Gene3D" id="3.50.50.60">
    <property type="entry name" value="FAD/NAD(P)-binding domain"/>
    <property type="match status" value="2"/>
</dbReference>
<dbReference type="PRINTS" id="PR00469">
    <property type="entry name" value="PNDRDTASEII"/>
</dbReference>
<keyword evidence="2 7" id="KW-0285">Flavoprotein</keyword>
<keyword evidence="6 7" id="KW-0676">Redox-active center</keyword>
<evidence type="ECO:0000256" key="1">
    <source>
        <dbReference type="ARBA" id="ARBA00009333"/>
    </source>
</evidence>
<accession>A0A095YC15</accession>
<proteinExistence type="inferred from homology"/>
<dbReference type="PRINTS" id="PR00368">
    <property type="entry name" value="FADPNR"/>
</dbReference>
<evidence type="ECO:0000259" key="9">
    <source>
        <dbReference type="Pfam" id="PF07992"/>
    </source>
</evidence>
<dbReference type="Proteomes" id="UP000029579">
    <property type="component" value="Unassembled WGS sequence"/>
</dbReference>
<dbReference type="InterPro" id="IPR005982">
    <property type="entry name" value="Thioredox_Rdtase"/>
</dbReference>
<protein>
    <recommendedName>
        <fullName evidence="7">Thioredoxin reductase</fullName>
        <ecNumber evidence="7">1.8.1.9</ecNumber>
    </recommendedName>
</protein>
<evidence type="ECO:0000256" key="6">
    <source>
        <dbReference type="ARBA" id="ARBA00023284"/>
    </source>
</evidence>
<evidence type="ECO:0000313" key="11">
    <source>
        <dbReference type="Proteomes" id="UP000029579"/>
    </source>
</evidence>
<dbReference type="EMBL" id="JRMW01000033">
    <property type="protein sequence ID" value="KGF04147.1"/>
    <property type="molecule type" value="Genomic_DNA"/>
</dbReference>
<dbReference type="GO" id="GO:0019430">
    <property type="term" value="P:removal of superoxide radicals"/>
    <property type="evidence" value="ECO:0007669"/>
    <property type="project" value="UniProtKB-UniRule"/>
</dbReference>
<dbReference type="NCBIfam" id="TIGR01292">
    <property type="entry name" value="TRX_reduct"/>
    <property type="match status" value="1"/>
</dbReference>
<dbReference type="InterPro" id="IPR008255">
    <property type="entry name" value="Pyr_nucl-diS_OxRdtase_2_AS"/>
</dbReference>
<dbReference type="InterPro" id="IPR050097">
    <property type="entry name" value="Ferredoxin-NADP_redctase_2"/>
</dbReference>
<feature type="domain" description="FAD/NAD(P)-binding" evidence="9">
    <location>
        <begin position="2"/>
        <end position="292"/>
    </location>
</feature>
<dbReference type="OrthoDB" id="9806179at2"/>
<dbReference type="InterPro" id="IPR023753">
    <property type="entry name" value="FAD/NAD-binding_dom"/>
</dbReference>
<dbReference type="Pfam" id="PF07992">
    <property type="entry name" value="Pyr_redox_2"/>
    <property type="match status" value="1"/>
</dbReference>
<keyword evidence="4 7" id="KW-0560">Oxidoreductase</keyword>
<evidence type="ECO:0000256" key="8">
    <source>
        <dbReference type="RuleBase" id="RU003881"/>
    </source>
</evidence>
<evidence type="ECO:0000313" key="10">
    <source>
        <dbReference type="EMBL" id="KGF04147.1"/>
    </source>
</evidence>
<dbReference type="PANTHER" id="PTHR48105">
    <property type="entry name" value="THIOREDOXIN REDUCTASE 1-RELATED-RELATED"/>
    <property type="match status" value="1"/>
</dbReference>
<dbReference type="eggNOG" id="COG0492">
    <property type="taxonomic scope" value="Bacteria"/>
</dbReference>
<dbReference type="GO" id="GO:0005737">
    <property type="term" value="C:cytoplasm"/>
    <property type="evidence" value="ECO:0007669"/>
    <property type="project" value="InterPro"/>
</dbReference>
<dbReference type="AlphaFoldDB" id="A0A095YC15"/>
<keyword evidence="8" id="KW-0521">NADP</keyword>
<evidence type="ECO:0000256" key="3">
    <source>
        <dbReference type="ARBA" id="ARBA00022827"/>
    </source>
</evidence>
<reference evidence="10 11" key="1">
    <citation type="submission" date="2014-07" db="EMBL/GenBank/DDBJ databases">
        <authorList>
            <person name="McCorrison J."/>
            <person name="Sanka R."/>
            <person name="Torralba M."/>
            <person name="Gillis M."/>
            <person name="Haft D.H."/>
            <person name="Methe B."/>
            <person name="Sutton G."/>
            <person name="Nelson K.E."/>
        </authorList>
    </citation>
    <scope>NUCLEOTIDE SEQUENCE [LARGE SCALE GENOMIC DNA]</scope>
    <source>
        <strain evidence="10 11">S7-1-13</strain>
    </source>
</reference>
<organism evidence="10 11">
    <name type="scientific">Anaerococcus lactolyticus S7-1-13</name>
    <dbReference type="NCBI Taxonomy" id="1284686"/>
    <lineage>
        <taxon>Bacteria</taxon>
        <taxon>Bacillati</taxon>
        <taxon>Bacillota</taxon>
        <taxon>Tissierellia</taxon>
        <taxon>Tissierellales</taxon>
        <taxon>Peptoniphilaceae</taxon>
        <taxon>Anaerococcus</taxon>
    </lineage>
</organism>
<gene>
    <name evidence="10" type="ORF">HMPREF1630_04980</name>
</gene>